<sequence>MKFVIAFAILVAAVNASPSPIVETKVDKTIEICMKEIDIPTEDALKLRFGDFSSNDEKSKCFVKCFFQQINFLNEANELQKDVMTKHFATDKSDDNVNLEKSIEKCIKGKNGEQCETVHNIYKCFWDEKVYRAPTPTVAAH</sequence>
<dbReference type="GO" id="GO:0005549">
    <property type="term" value="F:odorant binding"/>
    <property type="evidence" value="ECO:0007669"/>
    <property type="project" value="InterPro"/>
</dbReference>
<evidence type="ECO:0000256" key="1">
    <source>
        <dbReference type="ARBA" id="ARBA00004613"/>
    </source>
</evidence>
<keyword evidence="3" id="KW-0964">Secreted</keyword>
<dbReference type="GO" id="GO:0007608">
    <property type="term" value="P:sensory perception of smell"/>
    <property type="evidence" value="ECO:0007669"/>
    <property type="project" value="TreeGrafter"/>
</dbReference>
<comment type="similarity">
    <text evidence="2">Belongs to the PBP/GOBP family.</text>
</comment>
<reference evidence="6" key="1">
    <citation type="submission" date="2019-07" db="EMBL/GenBank/DDBJ databases">
        <title>Identification and Expression Pattern of Chemosensory Genes from the Transcriptome of the Propsilocerus akamusi.</title>
        <authorList>
            <person name="Yan C."/>
            <person name="Pan L."/>
        </authorList>
    </citation>
    <scope>NUCLEOTIDE SEQUENCE</scope>
</reference>
<keyword evidence="4 5" id="KW-0732">Signal</keyword>
<evidence type="ECO:0000313" key="6">
    <source>
        <dbReference type="EMBL" id="QGW50698.1"/>
    </source>
</evidence>
<protein>
    <submittedName>
        <fullName evidence="6">Odorant-binding protein 34</fullName>
    </submittedName>
</protein>
<dbReference type="PANTHER" id="PTHR11857">
    <property type="entry name" value="ODORANT BINDING PROTEIN-RELATED"/>
    <property type="match status" value="1"/>
</dbReference>
<evidence type="ECO:0000256" key="3">
    <source>
        <dbReference type="ARBA" id="ARBA00022525"/>
    </source>
</evidence>
<evidence type="ECO:0000256" key="5">
    <source>
        <dbReference type="SAM" id="SignalP"/>
    </source>
</evidence>
<dbReference type="EMBL" id="MN133025">
    <property type="protein sequence ID" value="QGW50698.1"/>
    <property type="molecule type" value="mRNA"/>
</dbReference>
<dbReference type="Gene3D" id="1.10.238.20">
    <property type="entry name" value="Pheromone/general odorant binding protein domain"/>
    <property type="match status" value="1"/>
</dbReference>
<dbReference type="SMR" id="A0A7D0TD19"/>
<evidence type="ECO:0000256" key="2">
    <source>
        <dbReference type="ARBA" id="ARBA00008098"/>
    </source>
</evidence>
<name>A0A7D0TD19_9DIPT</name>
<dbReference type="PANTHER" id="PTHR11857:SF43">
    <property type="entry name" value="GEO07291P1-RELATED"/>
    <property type="match status" value="1"/>
</dbReference>
<dbReference type="SUPFAM" id="SSF47565">
    <property type="entry name" value="Insect pheromone/odorant-binding proteins"/>
    <property type="match status" value="1"/>
</dbReference>
<dbReference type="AlphaFoldDB" id="A0A7D0TD19"/>
<dbReference type="CDD" id="cd23992">
    <property type="entry name" value="PBP_GOBP"/>
    <property type="match status" value="1"/>
</dbReference>
<evidence type="ECO:0000256" key="4">
    <source>
        <dbReference type="ARBA" id="ARBA00022729"/>
    </source>
</evidence>
<dbReference type="InterPro" id="IPR006170">
    <property type="entry name" value="PBP/GOBP"/>
</dbReference>
<organism evidence="6">
    <name type="scientific">Propsilocerus akamusi</name>
    <dbReference type="NCBI Taxonomy" id="903466"/>
    <lineage>
        <taxon>Eukaryota</taxon>
        <taxon>Metazoa</taxon>
        <taxon>Ecdysozoa</taxon>
        <taxon>Arthropoda</taxon>
        <taxon>Hexapoda</taxon>
        <taxon>Insecta</taxon>
        <taxon>Pterygota</taxon>
        <taxon>Neoptera</taxon>
        <taxon>Endopterygota</taxon>
        <taxon>Diptera</taxon>
        <taxon>Nematocera</taxon>
        <taxon>Chironomoidea</taxon>
        <taxon>Chironomidae</taxon>
        <taxon>Propsilocerus</taxon>
    </lineage>
</organism>
<accession>A0A7D0TD19</accession>
<comment type="subcellular location">
    <subcellularLocation>
        <location evidence="1">Secreted</location>
    </subcellularLocation>
</comment>
<proteinExistence type="evidence at transcript level"/>
<dbReference type="InterPro" id="IPR036728">
    <property type="entry name" value="PBP_GOBP_sf"/>
</dbReference>
<feature type="chain" id="PRO_5027980464" evidence="5">
    <location>
        <begin position="17"/>
        <end position="141"/>
    </location>
</feature>
<feature type="signal peptide" evidence="5">
    <location>
        <begin position="1"/>
        <end position="16"/>
    </location>
</feature>
<dbReference type="GO" id="GO:0005615">
    <property type="term" value="C:extracellular space"/>
    <property type="evidence" value="ECO:0007669"/>
    <property type="project" value="TreeGrafter"/>
</dbReference>
<dbReference type="SMART" id="SM00708">
    <property type="entry name" value="PhBP"/>
    <property type="match status" value="1"/>
</dbReference>
<dbReference type="Pfam" id="PF01395">
    <property type="entry name" value="PBP_GOBP"/>
    <property type="match status" value="1"/>
</dbReference>